<comment type="caution">
    <text evidence="5">The sequence shown here is derived from an EMBL/GenBank/DDBJ whole genome shotgun (WGS) entry which is preliminary data.</text>
</comment>
<protein>
    <recommendedName>
        <fullName evidence="7">Iron transport-associated domain protein</fullName>
    </recommendedName>
</protein>
<evidence type="ECO:0008006" key="7">
    <source>
        <dbReference type="Google" id="ProtNLM"/>
    </source>
</evidence>
<dbReference type="InterPro" id="IPR006635">
    <property type="entry name" value="NEAT_dom"/>
</dbReference>
<evidence type="ECO:0000256" key="2">
    <source>
        <dbReference type="ARBA" id="ARBA00022729"/>
    </source>
</evidence>
<name>A0A8H2M5R8_9FIRM</name>
<accession>A0A8H2M5R8</accession>
<reference evidence="5 6" key="1">
    <citation type="submission" date="2019-02" db="EMBL/GenBank/DDBJ databases">
        <authorList>
            <consortium name="Pathogen Informatics"/>
        </authorList>
    </citation>
    <scope>NUCLEOTIDE SEQUENCE [LARGE SCALE GENOMIC DNA]</scope>
    <source>
        <strain evidence="5 6">3012STDY7089603</strain>
    </source>
</reference>
<dbReference type="EMBL" id="CAACYI010000001">
    <property type="protein sequence ID" value="VFB15667.1"/>
    <property type="molecule type" value="Genomic_DNA"/>
</dbReference>
<comment type="subcellular location">
    <subcellularLocation>
        <location evidence="1">Cell envelope</location>
    </subcellularLocation>
</comment>
<gene>
    <name evidence="5" type="ORF">NCTC13150_00167</name>
</gene>
<keyword evidence="6" id="KW-1185">Reference proteome</keyword>
<keyword evidence="4" id="KW-0812">Transmembrane</keyword>
<keyword evidence="4" id="KW-1133">Transmembrane helix</keyword>
<evidence type="ECO:0000313" key="6">
    <source>
        <dbReference type="Proteomes" id="UP000377798"/>
    </source>
</evidence>
<evidence type="ECO:0000313" key="5">
    <source>
        <dbReference type="EMBL" id="VFB15667.1"/>
    </source>
</evidence>
<feature type="region of interest" description="Disordered" evidence="3">
    <location>
        <begin position="373"/>
        <end position="432"/>
    </location>
</feature>
<dbReference type="Proteomes" id="UP000377798">
    <property type="component" value="Unassembled WGS sequence"/>
</dbReference>
<evidence type="ECO:0000256" key="1">
    <source>
        <dbReference type="ARBA" id="ARBA00004196"/>
    </source>
</evidence>
<feature type="transmembrane region" description="Helical" evidence="4">
    <location>
        <begin position="445"/>
        <end position="463"/>
    </location>
</feature>
<organism evidence="5 6">
    <name type="scientific">Urinicoccus massiliensis</name>
    <dbReference type="NCBI Taxonomy" id="1723382"/>
    <lineage>
        <taxon>Bacteria</taxon>
        <taxon>Bacillati</taxon>
        <taxon>Bacillota</taxon>
        <taxon>Tissierellia</taxon>
        <taxon>Tissierellales</taxon>
        <taxon>Peptoniphilaceae</taxon>
        <taxon>Urinicoccus</taxon>
    </lineage>
</organism>
<dbReference type="GO" id="GO:0030313">
    <property type="term" value="C:cell envelope"/>
    <property type="evidence" value="ECO:0007669"/>
    <property type="project" value="UniProtKB-SubCell"/>
</dbReference>
<sequence>MLTKMEINLQVKRLVLALLFVWISLSSVYGQDQGPPIDGPVELEDGCYTVPIKLWHAMEEKPSMGNRAFIQMGNLVVKDKKAILYVGTDLMEYMNIKASLINLYVEQKDGTYQATKKGCYEIEVPNEAEKRPRVFVVELLNQDQMVNVYVDPKVEPMGDEPIRARIKIDWDQPKKITPGQATLVAKYEKGPKKPDFKKENSGSKENKGLYVDYPGNCFLEEFSFYGNRLTGPEAQGISKDFSPLDQVNVFNIDFLGDLDHFTGKEKSIQATRKKVSPQKSFTVKFPLLKFKKTDNLSLYDYTQGIKKKIDFQVDEKFVSFQTNKPGNYALVNSGGKEGVANMPAENSLRQASVGLQGSTAAERGKAFLQSVKKPQATPVKSTQGLPVQSGAAGSGQVLAPADLPPLGQVDMASNSSQIEENNPTKEDEQSKSVEKVKKMKESGPIIGLILLLFAGILTAAIVISRKLLKEIAFIQEEETFIKEMERKNEKK</sequence>
<dbReference type="InterPro" id="IPR037250">
    <property type="entry name" value="NEAT_dom_sf"/>
</dbReference>
<proteinExistence type="predicted"/>
<feature type="compositionally biased region" description="Polar residues" evidence="3">
    <location>
        <begin position="411"/>
        <end position="421"/>
    </location>
</feature>
<feature type="compositionally biased region" description="Basic and acidic residues" evidence="3">
    <location>
        <begin position="422"/>
        <end position="432"/>
    </location>
</feature>
<dbReference type="SUPFAM" id="SSF158911">
    <property type="entry name" value="NEAT domain-like"/>
    <property type="match status" value="1"/>
</dbReference>
<evidence type="ECO:0000256" key="4">
    <source>
        <dbReference type="SAM" id="Phobius"/>
    </source>
</evidence>
<dbReference type="Gene3D" id="2.60.40.1850">
    <property type="match status" value="1"/>
</dbReference>
<keyword evidence="4" id="KW-0472">Membrane</keyword>
<dbReference type="CDD" id="cd06920">
    <property type="entry name" value="NEAT"/>
    <property type="match status" value="1"/>
</dbReference>
<evidence type="ECO:0000256" key="3">
    <source>
        <dbReference type="SAM" id="MobiDB-lite"/>
    </source>
</evidence>
<keyword evidence="2" id="KW-0732">Signal</keyword>
<dbReference type="AlphaFoldDB" id="A0A8H2M5R8"/>